<accession>A0A081PLU2</accession>
<dbReference type="Gene3D" id="3.40.30.10">
    <property type="entry name" value="Glutaredoxin"/>
    <property type="match status" value="1"/>
</dbReference>
<evidence type="ECO:0000259" key="1">
    <source>
        <dbReference type="Pfam" id="PF01323"/>
    </source>
</evidence>
<dbReference type="InterPro" id="IPR036249">
    <property type="entry name" value="Thioredoxin-like_sf"/>
</dbReference>
<dbReference type="PANTHER" id="PTHR13887:SF41">
    <property type="entry name" value="THIOREDOXIN SUPERFAMILY PROTEIN"/>
    <property type="match status" value="1"/>
</dbReference>
<dbReference type="CDD" id="cd03024">
    <property type="entry name" value="DsbA_FrnE"/>
    <property type="match status" value="1"/>
</dbReference>
<reference evidence="2 3" key="1">
    <citation type="journal article" date="1992" name="Int. J. Syst. Bacteriol.">
        <title>Sphingobacterium antarcticus sp. nov. a Psychrotrophic Bacterium from the Soils of Schirmacher Oasis, Antarctica.</title>
        <authorList>
            <person name="Shivaji S."/>
            <person name="Ray M.K."/>
            <person name="Rao N.S."/>
            <person name="Saiserr L."/>
            <person name="Jagannadham M.V."/>
            <person name="Kumar G.S."/>
            <person name="Reddy G."/>
            <person name="Bhargava P.M."/>
        </authorList>
    </citation>
    <scope>NUCLEOTIDE SEQUENCE [LARGE SCALE GENOMIC DNA]</scope>
    <source>
        <strain evidence="2 3">4BY</strain>
    </source>
</reference>
<dbReference type="Proteomes" id="UP000028007">
    <property type="component" value="Unassembled WGS sequence"/>
</dbReference>
<dbReference type="OrthoDB" id="9799122at2"/>
<organism evidence="2 3">
    <name type="scientific">Pedobacter antarcticus 4BY</name>
    <dbReference type="NCBI Taxonomy" id="1358423"/>
    <lineage>
        <taxon>Bacteria</taxon>
        <taxon>Pseudomonadati</taxon>
        <taxon>Bacteroidota</taxon>
        <taxon>Sphingobacteriia</taxon>
        <taxon>Sphingobacteriales</taxon>
        <taxon>Sphingobacteriaceae</taxon>
        <taxon>Pedobacter</taxon>
    </lineage>
</organism>
<protein>
    <submittedName>
        <fullName evidence="2">DSBA oxidoreductase</fullName>
    </submittedName>
</protein>
<comment type="caution">
    <text evidence="2">The sequence shown here is derived from an EMBL/GenBank/DDBJ whole genome shotgun (WGS) entry which is preliminary data.</text>
</comment>
<dbReference type="RefSeq" id="WP_037437850.1">
    <property type="nucleotide sequence ID" value="NZ_JNFF01000008.1"/>
</dbReference>
<name>A0A081PLU2_9SPHI</name>
<keyword evidence="3" id="KW-1185">Reference proteome</keyword>
<dbReference type="InterPro" id="IPR001853">
    <property type="entry name" value="DSBA-like_thioredoxin_dom"/>
</dbReference>
<dbReference type="SUPFAM" id="SSF52833">
    <property type="entry name" value="Thioredoxin-like"/>
    <property type="match status" value="1"/>
</dbReference>
<dbReference type="eggNOG" id="COG2761">
    <property type="taxonomic scope" value="Bacteria"/>
</dbReference>
<dbReference type="AlphaFoldDB" id="A0A081PLU2"/>
<dbReference type="Pfam" id="PF01323">
    <property type="entry name" value="DSBA"/>
    <property type="match status" value="1"/>
</dbReference>
<gene>
    <name evidence="2" type="ORF">N180_15630</name>
</gene>
<dbReference type="PANTHER" id="PTHR13887">
    <property type="entry name" value="GLUTATHIONE S-TRANSFERASE KAPPA"/>
    <property type="match status" value="1"/>
</dbReference>
<proteinExistence type="predicted"/>
<dbReference type="EMBL" id="JNFF01000008">
    <property type="protein sequence ID" value="KEQ31665.1"/>
    <property type="molecule type" value="Genomic_DNA"/>
</dbReference>
<evidence type="ECO:0000313" key="2">
    <source>
        <dbReference type="EMBL" id="KEQ31665.1"/>
    </source>
</evidence>
<feature type="domain" description="DSBA-like thioredoxin" evidence="1">
    <location>
        <begin position="3"/>
        <end position="204"/>
    </location>
</feature>
<evidence type="ECO:0000313" key="3">
    <source>
        <dbReference type="Proteomes" id="UP000028007"/>
    </source>
</evidence>
<sequence>MKVDIWSDVNCPFCYIGKKKFETALAQFEHADEVEVEWHSFELDPHAVTNTELNAAQFLADKKGQTLEWAIQMQDHVKNAAAEVGLQFDFDKAIMANSFKAHRLIQLAKSKGLADEVEEALFIANFTDGKNIDDPAVLLELGKESGLQADEVQEMLEGYVYGDDVRADEEAASKIGISGVPFFIINQKLAVSGAQAPETFLGALNQAYQTAAETGS</sequence>
<dbReference type="GO" id="GO:0016491">
    <property type="term" value="F:oxidoreductase activity"/>
    <property type="evidence" value="ECO:0007669"/>
    <property type="project" value="InterPro"/>
</dbReference>